<evidence type="ECO:0000313" key="2">
    <source>
        <dbReference type="Proteomes" id="UP000676951"/>
    </source>
</evidence>
<dbReference type="PANTHER" id="PTHR31793">
    <property type="entry name" value="4-HYDROXYBENZOYL-COA THIOESTERASE FAMILY MEMBER"/>
    <property type="match status" value="1"/>
</dbReference>
<dbReference type="CDD" id="cd00586">
    <property type="entry name" value="4HBT"/>
    <property type="match status" value="1"/>
</dbReference>
<dbReference type="Proteomes" id="UP000676951">
    <property type="component" value="Chromosome"/>
</dbReference>
<gene>
    <name evidence="1" type="ORF">KMZ93_04365</name>
</gene>
<dbReference type="GO" id="GO:0047617">
    <property type="term" value="F:fatty acyl-CoA hydrolase activity"/>
    <property type="evidence" value="ECO:0007669"/>
    <property type="project" value="TreeGrafter"/>
</dbReference>
<accession>A0A975NZ86</accession>
<dbReference type="Pfam" id="PF13279">
    <property type="entry name" value="4HBT_2"/>
    <property type="match status" value="1"/>
</dbReference>
<dbReference type="InterPro" id="IPR029069">
    <property type="entry name" value="HotDog_dom_sf"/>
</dbReference>
<dbReference type="InterPro" id="IPR050563">
    <property type="entry name" value="4-hydroxybenzoyl-CoA_TE"/>
</dbReference>
<proteinExistence type="predicted"/>
<dbReference type="PANTHER" id="PTHR31793:SF2">
    <property type="entry name" value="BLR1345 PROTEIN"/>
    <property type="match status" value="1"/>
</dbReference>
<dbReference type="Gene3D" id="3.10.129.10">
    <property type="entry name" value="Hotdog Thioesterase"/>
    <property type="match status" value="1"/>
</dbReference>
<organism evidence="1 2">
    <name type="scientific">Bradyrhizobium sediminis</name>
    <dbReference type="NCBI Taxonomy" id="2840469"/>
    <lineage>
        <taxon>Bacteria</taxon>
        <taxon>Pseudomonadati</taxon>
        <taxon>Pseudomonadota</taxon>
        <taxon>Alphaproteobacteria</taxon>
        <taxon>Hyphomicrobiales</taxon>
        <taxon>Nitrobacteraceae</taxon>
        <taxon>Bradyrhizobium</taxon>
    </lineage>
</organism>
<name>A0A975NZ86_9BRAD</name>
<sequence>METGATYRGTVYPWQCDHVGHMNIMWYVGKFDEANWNLFARIGLTPTYLRESGRGMAAVQQNIAYKRELLAGDIVEVSSTLLEIREKSIRFVHEMRNAETGDVAAICEITGVHMDRQARKSAAFEDPIRRAAARLLAFPEPVSA</sequence>
<dbReference type="RefSeq" id="WP_215604914.1">
    <property type="nucleotide sequence ID" value="NZ_CP076136.1"/>
</dbReference>
<keyword evidence="2" id="KW-1185">Reference proteome</keyword>
<dbReference type="AlphaFoldDB" id="A0A975NZ86"/>
<dbReference type="SUPFAM" id="SSF54637">
    <property type="entry name" value="Thioesterase/thiol ester dehydrase-isomerase"/>
    <property type="match status" value="1"/>
</dbReference>
<dbReference type="EMBL" id="CP076136">
    <property type="protein sequence ID" value="QWG24167.1"/>
    <property type="molecule type" value="Genomic_DNA"/>
</dbReference>
<evidence type="ECO:0000313" key="1">
    <source>
        <dbReference type="EMBL" id="QWG24167.1"/>
    </source>
</evidence>
<protein>
    <submittedName>
        <fullName evidence="1">Acyl-CoA thioesterase</fullName>
    </submittedName>
</protein>
<reference evidence="1 2" key="1">
    <citation type="submission" date="2021-06" db="EMBL/GenBank/DDBJ databases">
        <title>Bradyrhizobium sp. S2-11-4 Genome sequencing.</title>
        <authorList>
            <person name="Jin L."/>
        </authorList>
    </citation>
    <scope>NUCLEOTIDE SEQUENCE [LARGE SCALE GENOMIC DNA]</scope>
    <source>
        <strain evidence="1 2">S2-11-4</strain>
    </source>
</reference>